<comment type="caution">
    <text evidence="2">The sequence shown here is derived from an EMBL/GenBank/DDBJ whole genome shotgun (WGS) entry which is preliminary data.</text>
</comment>
<dbReference type="PROSITE" id="PS50943">
    <property type="entry name" value="HTH_CROC1"/>
    <property type="match status" value="1"/>
</dbReference>
<reference evidence="2" key="1">
    <citation type="submission" date="2023-07" db="EMBL/GenBank/DDBJ databases">
        <title>Genome content predicts the carbon catabolic preferences of heterotrophic bacteria.</title>
        <authorList>
            <person name="Gralka M."/>
        </authorList>
    </citation>
    <scope>NUCLEOTIDE SEQUENCE</scope>
    <source>
        <strain evidence="2">4G09</strain>
    </source>
</reference>
<organism evidence="2 3">
    <name type="scientific">Pseudoalteromonas marina</name>
    <dbReference type="NCBI Taxonomy" id="267375"/>
    <lineage>
        <taxon>Bacteria</taxon>
        <taxon>Pseudomonadati</taxon>
        <taxon>Pseudomonadota</taxon>
        <taxon>Gammaproteobacteria</taxon>
        <taxon>Alteromonadales</taxon>
        <taxon>Pseudoalteromonadaceae</taxon>
        <taxon>Pseudoalteromonas</taxon>
    </lineage>
</organism>
<sequence length="111" mass="12316">MNSYDSPSAIAAEMGARLKQARLNADYRQEALSEKAGVSVKVLRNAEQGKVYLENLMAILQALDLLESIDQFLPPMPVSPLQLAKLKGKARVRASAEDSDLDEDNRNDLEW</sequence>
<evidence type="ECO:0000259" key="1">
    <source>
        <dbReference type="PROSITE" id="PS50943"/>
    </source>
</evidence>
<name>A0ABT9FCF7_9GAMM</name>
<accession>A0ABT9FCF7</accession>
<dbReference type="InterPro" id="IPR010982">
    <property type="entry name" value="Lambda_DNA-bd_dom_sf"/>
</dbReference>
<proteinExistence type="predicted"/>
<dbReference type="EMBL" id="JAUYVT010000004">
    <property type="protein sequence ID" value="MDP2564469.1"/>
    <property type="molecule type" value="Genomic_DNA"/>
</dbReference>
<evidence type="ECO:0000313" key="2">
    <source>
        <dbReference type="EMBL" id="MDP2564469.1"/>
    </source>
</evidence>
<dbReference type="SUPFAM" id="SSF47413">
    <property type="entry name" value="lambda repressor-like DNA-binding domains"/>
    <property type="match status" value="1"/>
</dbReference>
<protein>
    <submittedName>
        <fullName evidence="2">Helix-turn-helix transcriptional regulator</fullName>
    </submittedName>
</protein>
<dbReference type="CDD" id="cd00093">
    <property type="entry name" value="HTH_XRE"/>
    <property type="match status" value="1"/>
</dbReference>
<dbReference type="Pfam" id="PF13560">
    <property type="entry name" value="HTH_31"/>
    <property type="match status" value="1"/>
</dbReference>
<dbReference type="Proteomes" id="UP001177212">
    <property type="component" value="Unassembled WGS sequence"/>
</dbReference>
<dbReference type="SMART" id="SM00530">
    <property type="entry name" value="HTH_XRE"/>
    <property type="match status" value="1"/>
</dbReference>
<keyword evidence="3" id="KW-1185">Reference proteome</keyword>
<dbReference type="Gene3D" id="1.10.260.40">
    <property type="entry name" value="lambda repressor-like DNA-binding domains"/>
    <property type="match status" value="1"/>
</dbReference>
<dbReference type="InterPro" id="IPR001387">
    <property type="entry name" value="Cro/C1-type_HTH"/>
</dbReference>
<dbReference type="RefSeq" id="WP_305471746.1">
    <property type="nucleotide sequence ID" value="NZ_JAUYVT010000004.1"/>
</dbReference>
<feature type="domain" description="HTH cro/C1-type" evidence="1">
    <location>
        <begin position="18"/>
        <end position="72"/>
    </location>
</feature>
<gene>
    <name evidence="2" type="ORF">Q8W34_07470</name>
</gene>
<evidence type="ECO:0000313" key="3">
    <source>
        <dbReference type="Proteomes" id="UP001177212"/>
    </source>
</evidence>